<dbReference type="OrthoDB" id="10060332at2759"/>
<dbReference type="CDD" id="cd08309">
    <property type="entry name" value="Death_IRAK"/>
    <property type="match status" value="1"/>
</dbReference>
<name>A0A9J7KKN9_BRAFL</name>
<keyword evidence="1" id="KW-0395">Inflammatory response</keyword>
<organism evidence="4 5">
    <name type="scientific">Branchiostoma floridae</name>
    <name type="common">Florida lancelet</name>
    <name type="synonym">Amphioxus</name>
    <dbReference type="NCBI Taxonomy" id="7739"/>
    <lineage>
        <taxon>Eukaryota</taxon>
        <taxon>Metazoa</taxon>
        <taxon>Chordata</taxon>
        <taxon>Cephalochordata</taxon>
        <taxon>Leptocardii</taxon>
        <taxon>Amphioxiformes</taxon>
        <taxon>Branchiostomatidae</taxon>
        <taxon>Branchiostoma</taxon>
    </lineage>
</organism>
<sequence>MRRKEETAGKVNSDEPEETDPLEINGDEVRGAENPSDGDESLKVPEAGGGDEDGDNNNAESQPSSQTQHPPVELSDAEEEEEGGEEEEEDNNDAADNDEPDAKEEHDSKATSPTCTTRTANTGQREPQVNTESLTSDTEPTCRPAADMLEEATPLPPEACPGNGPTPVTVQVENAFAVQVGNGNVLISAKTEGSENATLTSGADTWQSHNGAEIVVVYIKNCDVVQVGNHNKVIPQENAYVKVCCELGIDPERADDILARLRHDDVRRQFAKKMADSFNVTCRIRAATRGCILLELEVPTEADRLQLLRMARDGTFQQVLLETFLPEFAAEGRAVNMNLAIGVRNPSQAVVEELQGATASSDKEAVKVIEIPDPALTDGSSTPGQPKSSPDQTEGQNQAENHVGVLEGPPDVDQWGISDEESPSVERSTSASETGDISQLTSLLRLLSEPGEDQHDQNPATEDQSPATDDQSPAADDQSPAADGQRPAPDDQSLDEDDLLPVDERLETNDQRIEVLHQDDPDLGTDDQGPASGDQHLETDDQSYDHSVEYESLTQEEPNSEAFSSSAHPEGTSSVTSYQVSERSGSEKTGDDEMTKVLRRLAVALDRREWEQVSQALRVKQPDKDLSADDTHLRVRILREWREGPSYREQFHGLLLALEACGRDDFAVELLQSEPHATHTAPYVPAASSFEDDYSEMSTQLKKAVPVFNQPRKPRKPPVDPRTPLRRLPFRLVKEIAMELDPPGQLVNWKDLAACTSFSMQEISLFEMEYLKPGGSPTRALLNAWGTRNATVRDLLDALRQIGLLNVVDMLSKAESDDEEA</sequence>
<dbReference type="PANTHER" id="PTHR15079:SF10">
    <property type="entry name" value="DEATH DOMAIN-CONTAINING PROTEIN"/>
    <property type="match status" value="1"/>
</dbReference>
<proteinExistence type="predicted"/>
<feature type="compositionally biased region" description="Polar residues" evidence="2">
    <location>
        <begin position="110"/>
        <end position="139"/>
    </location>
</feature>
<protein>
    <submittedName>
        <fullName evidence="5">Uncharacterized protein LOC118407463</fullName>
    </submittedName>
</protein>
<feature type="compositionally biased region" description="Acidic residues" evidence="2">
    <location>
        <begin position="75"/>
        <end position="102"/>
    </location>
</feature>
<dbReference type="KEGG" id="bfo:118407463"/>
<evidence type="ECO:0000256" key="2">
    <source>
        <dbReference type="SAM" id="MobiDB-lite"/>
    </source>
</evidence>
<dbReference type="SMART" id="SM00005">
    <property type="entry name" value="DEATH"/>
    <property type="match status" value="2"/>
</dbReference>
<feature type="compositionally biased region" description="Polar residues" evidence="2">
    <location>
        <begin position="378"/>
        <end position="400"/>
    </location>
</feature>
<dbReference type="SUPFAM" id="SSF47986">
    <property type="entry name" value="DEATH domain"/>
    <property type="match status" value="1"/>
</dbReference>
<evidence type="ECO:0000313" key="4">
    <source>
        <dbReference type="Proteomes" id="UP000001554"/>
    </source>
</evidence>
<reference evidence="5" key="1">
    <citation type="submission" date="2025-08" db="UniProtKB">
        <authorList>
            <consortium name="RefSeq"/>
        </authorList>
    </citation>
    <scope>IDENTIFICATION</scope>
    <source>
        <strain evidence="5">S238N-H82</strain>
        <tissue evidence="5">Testes</tissue>
    </source>
</reference>
<dbReference type="InterPro" id="IPR017281">
    <property type="entry name" value="Myelin_different_resp_MyD88"/>
</dbReference>
<keyword evidence="4" id="KW-1185">Reference proteome</keyword>
<dbReference type="Pfam" id="PF00531">
    <property type="entry name" value="Death"/>
    <property type="match status" value="1"/>
</dbReference>
<feature type="compositionally biased region" description="Polar residues" evidence="2">
    <location>
        <begin position="425"/>
        <end position="438"/>
    </location>
</feature>
<feature type="compositionally biased region" description="Basic and acidic residues" evidence="2">
    <location>
        <begin position="502"/>
        <end position="520"/>
    </location>
</feature>
<dbReference type="GO" id="GO:0002755">
    <property type="term" value="P:MyD88-dependent toll-like receptor signaling pathway"/>
    <property type="evidence" value="ECO:0007669"/>
    <property type="project" value="InterPro"/>
</dbReference>
<feature type="compositionally biased region" description="Low complexity" evidence="2">
    <location>
        <begin position="465"/>
        <end position="485"/>
    </location>
</feature>
<dbReference type="Gene3D" id="1.10.533.10">
    <property type="entry name" value="Death Domain, Fas"/>
    <property type="match status" value="1"/>
</dbReference>
<feature type="region of interest" description="Disordered" evidence="2">
    <location>
        <begin position="450"/>
        <end position="593"/>
    </location>
</feature>
<dbReference type="Pfam" id="PF12721">
    <property type="entry name" value="RHIM"/>
    <property type="match status" value="2"/>
</dbReference>
<feature type="compositionally biased region" description="Basic and acidic residues" evidence="2">
    <location>
        <begin position="584"/>
        <end position="593"/>
    </location>
</feature>
<dbReference type="GeneID" id="118407463"/>
<feature type="compositionally biased region" description="Polar residues" evidence="2">
    <location>
        <begin position="552"/>
        <end position="583"/>
    </location>
</feature>
<feature type="region of interest" description="Disordered" evidence="2">
    <location>
        <begin position="372"/>
        <end position="438"/>
    </location>
</feature>
<accession>A0A9J7KKN9</accession>
<evidence type="ECO:0000313" key="5">
    <source>
        <dbReference type="RefSeq" id="XP_035663832.1"/>
    </source>
</evidence>
<feature type="compositionally biased region" description="Basic and acidic residues" evidence="2">
    <location>
        <begin position="535"/>
        <end position="549"/>
    </location>
</feature>
<dbReference type="GO" id="GO:0043123">
    <property type="term" value="P:positive regulation of canonical NF-kappaB signal transduction"/>
    <property type="evidence" value="ECO:0007669"/>
    <property type="project" value="InterPro"/>
</dbReference>
<dbReference type="InterPro" id="IPR011029">
    <property type="entry name" value="DEATH-like_dom_sf"/>
</dbReference>
<dbReference type="InterPro" id="IPR025735">
    <property type="entry name" value="RHIM"/>
</dbReference>
<dbReference type="PROSITE" id="PS50017">
    <property type="entry name" value="DEATH_DOMAIN"/>
    <property type="match status" value="1"/>
</dbReference>
<dbReference type="Proteomes" id="UP000001554">
    <property type="component" value="Unplaced"/>
</dbReference>
<feature type="domain" description="Death" evidence="3">
    <location>
        <begin position="748"/>
        <end position="815"/>
    </location>
</feature>
<evidence type="ECO:0000259" key="3">
    <source>
        <dbReference type="PROSITE" id="PS50017"/>
    </source>
</evidence>
<dbReference type="InterPro" id="IPR000488">
    <property type="entry name" value="Death_dom"/>
</dbReference>
<dbReference type="GO" id="GO:0070976">
    <property type="term" value="F:TIR domain binding"/>
    <property type="evidence" value="ECO:0007669"/>
    <property type="project" value="InterPro"/>
</dbReference>
<dbReference type="AlphaFoldDB" id="A0A9J7KKN9"/>
<feature type="compositionally biased region" description="Acidic residues" evidence="2">
    <location>
        <begin position="492"/>
        <end position="501"/>
    </location>
</feature>
<dbReference type="PANTHER" id="PTHR15079">
    <property type="entry name" value="MYD88"/>
    <property type="match status" value="1"/>
</dbReference>
<feature type="region of interest" description="Disordered" evidence="2">
    <location>
        <begin position="1"/>
        <end position="141"/>
    </location>
</feature>
<evidence type="ECO:0000256" key="1">
    <source>
        <dbReference type="ARBA" id="ARBA00023198"/>
    </source>
</evidence>
<gene>
    <name evidence="5" type="primary">LOC118407463</name>
</gene>
<dbReference type="RefSeq" id="XP_035663832.1">
    <property type="nucleotide sequence ID" value="XM_035807939.1"/>
</dbReference>